<dbReference type="PANTHER" id="PTHR44943">
    <property type="entry name" value="CELLULOSE SYNTHASE OPERON PROTEIN C"/>
    <property type="match status" value="1"/>
</dbReference>
<keyword evidence="1" id="KW-0677">Repeat</keyword>
<dbReference type="eggNOG" id="arCOG03032">
    <property type="taxonomic scope" value="Archaea"/>
</dbReference>
<accession>F6D892</accession>
<evidence type="ECO:0000313" key="4">
    <source>
        <dbReference type="EMBL" id="AEG17831.1"/>
    </source>
</evidence>
<feature type="repeat" description="TPR" evidence="3">
    <location>
        <begin position="113"/>
        <end position="146"/>
    </location>
</feature>
<gene>
    <name evidence="4" type="ordered locus">MSWAN_0803</name>
</gene>
<dbReference type="PROSITE" id="PS50005">
    <property type="entry name" value="TPR"/>
    <property type="match status" value="3"/>
</dbReference>
<dbReference type="PROSITE" id="PS50293">
    <property type="entry name" value="TPR_REGION"/>
    <property type="match status" value="2"/>
</dbReference>
<dbReference type="HOGENOM" id="CLU_003728_14_2_2"/>
<dbReference type="InterPro" id="IPR011990">
    <property type="entry name" value="TPR-like_helical_dom_sf"/>
</dbReference>
<dbReference type="InterPro" id="IPR019734">
    <property type="entry name" value="TPR_rpt"/>
</dbReference>
<reference evidence="4 5" key="1">
    <citation type="journal article" date="2014" name="Int. J. Syst. Evol. Microbiol.">
        <title>Methanobacterium paludis sp. nov. and a novel strain of Methanobacterium lacus isolated from northern peatlands.</title>
        <authorList>
            <person name="Cadillo-Quiroz H."/>
            <person name="Brauer S.L."/>
            <person name="Goodson N."/>
            <person name="Yavitt J.B."/>
            <person name="Zinder S.H."/>
        </authorList>
    </citation>
    <scope>NUCLEOTIDE SEQUENCE [LARGE SCALE GENOMIC DNA]</scope>
    <source>
        <strain evidence="5">DSM 25820 / JCM 18151 / SWAN1</strain>
    </source>
</reference>
<proteinExistence type="predicted"/>
<feature type="repeat" description="TPR" evidence="3">
    <location>
        <begin position="42"/>
        <end position="75"/>
    </location>
</feature>
<evidence type="ECO:0000256" key="1">
    <source>
        <dbReference type="ARBA" id="ARBA00022737"/>
    </source>
</evidence>
<dbReference type="Pfam" id="PF00515">
    <property type="entry name" value="TPR_1"/>
    <property type="match status" value="2"/>
</dbReference>
<evidence type="ECO:0000256" key="3">
    <source>
        <dbReference type="PROSITE-ProRule" id="PRU00339"/>
    </source>
</evidence>
<sequence length="163" mass="18686">MGLLGPDRNSFYKKGLEKIQKGDFVGAIKHFDSTLAFDPEFAAAWCDKGVAFNNMGDNMEALKCYEKAIELDPSFLRAWYNKSVILYINDDFEGALKCTDKMLEMPLNESDQVNILNNKGMILNKLGRYREALDYYDKALEINPLEKVILENKKELEEKIGKK</sequence>
<dbReference type="Proteomes" id="UP000009231">
    <property type="component" value="Chromosome"/>
</dbReference>
<organism evidence="4 5">
    <name type="scientific">Methanobacterium paludis (strain DSM 25820 / JCM 18151 / SWAN1)</name>
    <dbReference type="NCBI Taxonomy" id="868131"/>
    <lineage>
        <taxon>Archaea</taxon>
        <taxon>Methanobacteriati</taxon>
        <taxon>Methanobacteriota</taxon>
        <taxon>Methanomada group</taxon>
        <taxon>Methanobacteria</taxon>
        <taxon>Methanobacteriales</taxon>
        <taxon>Methanobacteriaceae</taxon>
        <taxon>Methanobacterium</taxon>
    </lineage>
</organism>
<keyword evidence="2 3" id="KW-0802">TPR repeat</keyword>
<dbReference type="GeneID" id="10668300"/>
<dbReference type="RefSeq" id="WP_013825333.1">
    <property type="nucleotide sequence ID" value="NC_015574.1"/>
</dbReference>
<protein>
    <submittedName>
        <fullName evidence="4">Tetratricopeptide TPR_1 repeat-containing protein</fullName>
    </submittedName>
</protein>
<dbReference type="AlphaFoldDB" id="F6D892"/>
<dbReference type="KEGG" id="mew:MSWAN_0803"/>
<dbReference type="SUPFAM" id="SSF48452">
    <property type="entry name" value="TPR-like"/>
    <property type="match status" value="1"/>
</dbReference>
<dbReference type="OrthoDB" id="115601at2157"/>
<dbReference type="EMBL" id="CP002772">
    <property type="protein sequence ID" value="AEG17831.1"/>
    <property type="molecule type" value="Genomic_DNA"/>
</dbReference>
<dbReference type="PANTHER" id="PTHR44943:SF8">
    <property type="entry name" value="TPR REPEAT-CONTAINING PROTEIN MJ0263"/>
    <property type="match status" value="1"/>
</dbReference>
<evidence type="ECO:0000313" key="5">
    <source>
        <dbReference type="Proteomes" id="UP000009231"/>
    </source>
</evidence>
<name>F6D892_METPW</name>
<dbReference type="Gene3D" id="1.25.40.10">
    <property type="entry name" value="Tetratricopeptide repeat domain"/>
    <property type="match status" value="1"/>
</dbReference>
<keyword evidence="5" id="KW-1185">Reference proteome</keyword>
<dbReference type="SMART" id="SM00028">
    <property type="entry name" value="TPR"/>
    <property type="match status" value="4"/>
</dbReference>
<dbReference type="STRING" id="868131.MSWAN_0803"/>
<evidence type="ECO:0000256" key="2">
    <source>
        <dbReference type="ARBA" id="ARBA00022803"/>
    </source>
</evidence>
<feature type="repeat" description="TPR" evidence="3">
    <location>
        <begin position="8"/>
        <end position="41"/>
    </location>
</feature>
<dbReference type="InterPro" id="IPR051685">
    <property type="entry name" value="Ycf3/AcsC/BcsC/TPR_MFPF"/>
</dbReference>